<dbReference type="Proteomes" id="UP000253436">
    <property type="component" value="Unassembled WGS sequence"/>
</dbReference>
<organism evidence="2 3">
    <name type="scientific">Winogradskyella arenosi</name>
    <dbReference type="NCBI Taxonomy" id="533325"/>
    <lineage>
        <taxon>Bacteria</taxon>
        <taxon>Pseudomonadati</taxon>
        <taxon>Bacteroidota</taxon>
        <taxon>Flavobacteriia</taxon>
        <taxon>Flavobacteriales</taxon>
        <taxon>Flavobacteriaceae</taxon>
        <taxon>Winogradskyella</taxon>
    </lineage>
</organism>
<reference evidence="2 3" key="1">
    <citation type="submission" date="2018-07" db="EMBL/GenBank/DDBJ databases">
        <title>Genomic Encyclopedia of Type Strains, Phase III (KMG-III): the genomes of soil and plant-associated and newly described type strains.</title>
        <authorList>
            <person name="Whitman W."/>
        </authorList>
    </citation>
    <scope>NUCLEOTIDE SEQUENCE [LARGE SCALE GENOMIC DNA]</scope>
    <source>
        <strain evidence="2 3">CECT 7958</strain>
    </source>
</reference>
<dbReference type="EMBL" id="QPJO01000002">
    <property type="protein sequence ID" value="RCW92837.1"/>
    <property type="molecule type" value="Genomic_DNA"/>
</dbReference>
<evidence type="ECO:0000313" key="3">
    <source>
        <dbReference type="Proteomes" id="UP000253436"/>
    </source>
</evidence>
<comment type="caution">
    <text evidence="2">The sequence shown here is derived from an EMBL/GenBank/DDBJ whole genome shotgun (WGS) entry which is preliminary data.</text>
</comment>
<proteinExistence type="predicted"/>
<sequence>MSKEKSGKAKNSKTAPTRTAKEKKQAKAEKRRIKNNE</sequence>
<protein>
    <submittedName>
        <fullName evidence="2">Uncharacterized protein</fullName>
    </submittedName>
</protein>
<keyword evidence="3" id="KW-1185">Reference proteome</keyword>
<feature type="region of interest" description="Disordered" evidence="1">
    <location>
        <begin position="1"/>
        <end position="37"/>
    </location>
</feature>
<feature type="compositionally biased region" description="Basic and acidic residues" evidence="1">
    <location>
        <begin position="19"/>
        <end position="37"/>
    </location>
</feature>
<dbReference type="AlphaFoldDB" id="A0A368ZJM4"/>
<name>A0A368ZJM4_9FLAO</name>
<evidence type="ECO:0000313" key="2">
    <source>
        <dbReference type="EMBL" id="RCW92837.1"/>
    </source>
</evidence>
<evidence type="ECO:0000256" key="1">
    <source>
        <dbReference type="SAM" id="MobiDB-lite"/>
    </source>
</evidence>
<gene>
    <name evidence="2" type="ORF">DFQ08_102873</name>
</gene>
<accession>A0A368ZJM4</accession>